<evidence type="ECO:0000256" key="1">
    <source>
        <dbReference type="SAM" id="MobiDB-lite"/>
    </source>
</evidence>
<protein>
    <recommendedName>
        <fullName evidence="5">Secreted ookinete protein</fullName>
    </recommendedName>
</protein>
<feature type="region of interest" description="Disordered" evidence="1">
    <location>
        <begin position="967"/>
        <end position="1029"/>
    </location>
</feature>
<feature type="chain" id="PRO_5001539302" description="Secreted ookinete protein" evidence="2">
    <location>
        <begin position="23"/>
        <end position="1082"/>
    </location>
</feature>
<dbReference type="PANTHER" id="PTHR35261">
    <property type="entry name" value="ORGANELLAR PROTEIN, PUTATIVE-RELATED-RELATED"/>
    <property type="match status" value="1"/>
</dbReference>
<name>A0A024VGL7_PLAFA</name>
<feature type="compositionally biased region" description="Polar residues" evidence="1">
    <location>
        <begin position="975"/>
        <end position="984"/>
    </location>
</feature>
<proteinExistence type="predicted"/>
<organism evidence="3 4">
    <name type="scientific">Plasmodium falciparum FCH/4</name>
    <dbReference type="NCBI Taxonomy" id="1036724"/>
    <lineage>
        <taxon>Eukaryota</taxon>
        <taxon>Sar</taxon>
        <taxon>Alveolata</taxon>
        <taxon>Apicomplexa</taxon>
        <taxon>Aconoidasida</taxon>
        <taxon>Haemosporida</taxon>
        <taxon>Plasmodiidae</taxon>
        <taxon>Plasmodium</taxon>
        <taxon>Plasmodium (Laverania)</taxon>
    </lineage>
</organism>
<sequence>MKLNTLISFFSFVCLFFRVLSCEGIHEKKKINLKIELIDKDVLLSDDHLKKEKVIMQDGRKIKIKNFERIKENVLERAIIVKELDKLKYINTKKEAITLETLDDDNDDDENNEVSSNDENNNDENNSNENNSNENNSNENNSNENNIDDSQQVDEEQHNMKVISSEESVENDIHMLRKVYQRDSENGSTTYCYMRYTFNFNLEKLNENSRSQLFKGLDKTLDYLSFLPKNEDVTDTESILDNEYKMLDNTLGDTDPIVSNVELKNYNFDIISTSEYADTIDEIINFLNTRKDQLNISTSLKYKLMEAKNNLNKYNNKDMLVNNPRDSNLYLYEWLQHLNKAFLEKKKALELLNDTKDIKENYNDKLFANSVEQLFYCYNLFDVSNDSVDSFFLNNMGNKKESEEVNINIHKPLSRELLSKNIDDNADDELTKCKSFLSLITPNELFLNDDLGISHNDMEKADIDMNQEEDEDEEYENNKNNDMLLNNLNVQNRDKLVKSMGEEDGVEDSKNYEMNNNEMDSLDVSSLRKNKSYLENKEAFSQLTQEIKNDEMTEDYDYSYDIDSEEENKEGTYEDSDEEILLLIFITMNVKLSLYRIKKSCDDEIDEESDEESDEEFDEENDYDNDDDNDDDSDEEFDEEDDYDNDEENDYYNDEDDEESDEELDEEVYDNDYENLHYKGKDNYSNYSLKSALSDLAKSGTNHLIDKATNSISSALKKNFNKKKITDKSNKLFDKISKGLNNSKKIINKTKKDIKKGINKGAKLIKDTKKDVKKHVKNTKEKGKNLTRKAKKVVKKGNDIVKENAQIGLNKVKKGTKNGINKVKKGAKNGINKVKKGTKSGINKVKEGAKNGINKVKEGTKDGINKVKEGTKNGINKVKEGTKNGINKVKDGAENGINIVKEGVNNGKNKIKEGSKDGINKLKNEVDKGVNKVKEYAQNGVNQVKNGTINALEDAIKEISKPTGNLRFKEKESINKVNTSPNKVTNKKGKTPLNNTKSDEKKKSNGRKMSLISLTEVSNKKSLNKNKIKKEINKINKEYKKLKKMENKMKKELNNPIPSDKKIISEFDDFEKSNEVKKNKNI</sequence>
<dbReference type="EMBL" id="KI928064">
    <property type="protein sequence ID" value="ETW27677.1"/>
    <property type="molecule type" value="Genomic_DNA"/>
</dbReference>
<feature type="signal peptide" evidence="2">
    <location>
        <begin position="1"/>
        <end position="22"/>
    </location>
</feature>
<accession>A0A024VGL7</accession>
<evidence type="ECO:0000313" key="3">
    <source>
        <dbReference type="EMBL" id="ETW27677.1"/>
    </source>
</evidence>
<dbReference type="InterPro" id="IPR052884">
    <property type="entry name" value="VID_Regulator"/>
</dbReference>
<dbReference type="Proteomes" id="UP000030656">
    <property type="component" value="Unassembled WGS sequence"/>
</dbReference>
<reference evidence="3 4" key="1">
    <citation type="submission" date="2013-02" db="EMBL/GenBank/DDBJ databases">
        <title>The Genome Annotation of Plasmodium falciparum FCH/4.</title>
        <authorList>
            <consortium name="The Broad Institute Genome Sequencing Platform"/>
            <consortium name="The Broad Institute Genome Sequencing Center for Infectious Disease"/>
            <person name="Neafsey D."/>
            <person name="Hoffman S."/>
            <person name="Volkman S."/>
            <person name="Rosenthal P."/>
            <person name="Walker B."/>
            <person name="Young S.K."/>
            <person name="Zeng Q."/>
            <person name="Gargeya S."/>
            <person name="Fitzgerald M."/>
            <person name="Haas B."/>
            <person name="Abouelleil A."/>
            <person name="Allen A.W."/>
            <person name="Alvarado L."/>
            <person name="Arachchi H.M."/>
            <person name="Berlin A.M."/>
            <person name="Chapman S.B."/>
            <person name="Gainer-Dewar J."/>
            <person name="Goldberg J."/>
            <person name="Griggs A."/>
            <person name="Gujja S."/>
            <person name="Hansen M."/>
            <person name="Howarth C."/>
            <person name="Imamovic A."/>
            <person name="Ireland A."/>
            <person name="Larimer J."/>
            <person name="McCowan C."/>
            <person name="Murphy C."/>
            <person name="Pearson M."/>
            <person name="Poon T.W."/>
            <person name="Priest M."/>
            <person name="Roberts A."/>
            <person name="Saif S."/>
            <person name="Shea T."/>
            <person name="Sisk P."/>
            <person name="Sykes S."/>
            <person name="Wortman J."/>
            <person name="Nusbaum C."/>
            <person name="Birren B."/>
        </authorList>
    </citation>
    <scope>NUCLEOTIDE SEQUENCE [LARGE SCALE GENOMIC DNA]</scope>
    <source>
        <strain evidence="3 4">FCH/4</strain>
    </source>
</reference>
<dbReference type="OrthoDB" id="372937at2759"/>
<evidence type="ECO:0000256" key="2">
    <source>
        <dbReference type="SAM" id="SignalP"/>
    </source>
</evidence>
<dbReference type="PANTHER" id="PTHR35261:SF3">
    <property type="entry name" value="VACUOLAR IMPORT AND DEGRADATION PROTEIN 22"/>
    <property type="match status" value="1"/>
</dbReference>
<feature type="region of interest" description="Disordered" evidence="1">
    <location>
        <begin position="601"/>
        <end position="685"/>
    </location>
</feature>
<feature type="compositionally biased region" description="Acidic residues" evidence="1">
    <location>
        <begin position="603"/>
        <end position="673"/>
    </location>
</feature>
<keyword evidence="2" id="KW-0732">Signal</keyword>
<feature type="region of interest" description="Disordered" evidence="1">
    <location>
        <begin position="101"/>
        <end position="158"/>
    </location>
</feature>
<feature type="compositionally biased region" description="Low complexity" evidence="1">
    <location>
        <begin position="113"/>
        <end position="150"/>
    </location>
</feature>
<feature type="compositionally biased region" description="Acidic residues" evidence="1">
    <location>
        <begin position="101"/>
        <end position="112"/>
    </location>
</feature>
<dbReference type="SUPFAM" id="SSF58113">
    <property type="entry name" value="Apolipoprotein A-I"/>
    <property type="match status" value="1"/>
</dbReference>
<gene>
    <name evidence="3" type="ORF">PFFCH_04960</name>
</gene>
<evidence type="ECO:0000313" key="4">
    <source>
        <dbReference type="Proteomes" id="UP000030656"/>
    </source>
</evidence>
<reference evidence="3 4" key="2">
    <citation type="submission" date="2013-02" db="EMBL/GenBank/DDBJ databases">
        <title>The Genome Sequence of Plasmodium falciparum FCH/4.</title>
        <authorList>
            <consortium name="The Broad Institute Genome Sequencing Platform"/>
            <consortium name="The Broad Institute Genome Sequencing Center for Infectious Disease"/>
            <person name="Neafsey D."/>
            <person name="Cheeseman I."/>
            <person name="Volkman S."/>
            <person name="Adams J."/>
            <person name="Walker B."/>
            <person name="Young S.K."/>
            <person name="Zeng Q."/>
            <person name="Gargeya S."/>
            <person name="Fitzgerald M."/>
            <person name="Haas B."/>
            <person name="Abouelleil A."/>
            <person name="Alvarado L."/>
            <person name="Arachchi H.M."/>
            <person name="Berlin A.M."/>
            <person name="Chapman S.B."/>
            <person name="Dewar J."/>
            <person name="Goldberg J."/>
            <person name="Griggs A."/>
            <person name="Gujja S."/>
            <person name="Hansen M."/>
            <person name="Howarth C."/>
            <person name="Imamovic A."/>
            <person name="Larimer J."/>
            <person name="McCowan C."/>
            <person name="Murphy C."/>
            <person name="Neiman D."/>
            <person name="Pearson M."/>
            <person name="Priest M."/>
            <person name="Roberts A."/>
            <person name="Saif S."/>
            <person name="Shea T."/>
            <person name="Sisk P."/>
            <person name="Sykes S."/>
            <person name="Wortman J."/>
            <person name="Nusbaum C."/>
            <person name="Birren B."/>
        </authorList>
    </citation>
    <scope>NUCLEOTIDE SEQUENCE [LARGE SCALE GENOMIC DNA]</scope>
    <source>
        <strain evidence="3 4">FCH/4</strain>
    </source>
</reference>
<dbReference type="Gene3D" id="1.10.287.700">
    <property type="entry name" value="Helix hairpin bin"/>
    <property type="match status" value="2"/>
</dbReference>
<dbReference type="AlphaFoldDB" id="A0A024VGL7"/>
<evidence type="ECO:0008006" key="5">
    <source>
        <dbReference type="Google" id="ProtNLM"/>
    </source>
</evidence>
<feature type="region of interest" description="Disordered" evidence="1">
    <location>
        <begin position="768"/>
        <end position="791"/>
    </location>
</feature>